<feature type="domain" description="PPPDE" evidence="4">
    <location>
        <begin position="28"/>
        <end position="150"/>
    </location>
</feature>
<reference evidence="5" key="1">
    <citation type="submission" date="2021-02" db="EMBL/GenBank/DDBJ databases">
        <authorList>
            <person name="Dougan E. K."/>
            <person name="Rhodes N."/>
            <person name="Thang M."/>
            <person name="Chan C."/>
        </authorList>
    </citation>
    <scope>NUCLEOTIDE SEQUENCE</scope>
</reference>
<accession>A0A813FHF4</accession>
<organism evidence="5 6">
    <name type="scientific">Polarella glacialis</name>
    <name type="common">Dinoflagellate</name>
    <dbReference type="NCBI Taxonomy" id="89957"/>
    <lineage>
        <taxon>Eukaryota</taxon>
        <taxon>Sar</taxon>
        <taxon>Alveolata</taxon>
        <taxon>Dinophyceae</taxon>
        <taxon>Suessiales</taxon>
        <taxon>Suessiaceae</taxon>
        <taxon>Polarella</taxon>
    </lineage>
</organism>
<comment type="caution">
    <text evidence="5">The sequence shown here is derived from an EMBL/GenBank/DDBJ whole genome shotgun (WGS) entry which is preliminary data.</text>
</comment>
<keyword evidence="3" id="KW-0378">Hydrolase</keyword>
<evidence type="ECO:0000313" key="5">
    <source>
        <dbReference type="EMBL" id="CAE8611327.1"/>
    </source>
</evidence>
<keyword evidence="2" id="KW-0645">Protease</keyword>
<evidence type="ECO:0000313" key="6">
    <source>
        <dbReference type="Proteomes" id="UP000654075"/>
    </source>
</evidence>
<dbReference type="InterPro" id="IPR008580">
    <property type="entry name" value="PPPDE_dom"/>
</dbReference>
<protein>
    <recommendedName>
        <fullName evidence="4">PPPDE domain-containing protein</fullName>
    </recommendedName>
</protein>
<dbReference type="Gene3D" id="3.90.1720.30">
    <property type="entry name" value="PPPDE domains"/>
    <property type="match status" value="1"/>
</dbReference>
<gene>
    <name evidence="5" type="ORF">PGLA1383_LOCUS29128</name>
</gene>
<comment type="similarity">
    <text evidence="1">Belongs to the DeSI family.</text>
</comment>
<dbReference type="EMBL" id="CAJNNV010025018">
    <property type="protein sequence ID" value="CAE8611327.1"/>
    <property type="molecule type" value="Genomic_DNA"/>
</dbReference>
<dbReference type="GO" id="GO:0008233">
    <property type="term" value="F:peptidase activity"/>
    <property type="evidence" value="ECO:0007669"/>
    <property type="project" value="UniProtKB-KW"/>
</dbReference>
<keyword evidence="6" id="KW-1185">Reference proteome</keyword>
<dbReference type="AlphaFoldDB" id="A0A813FHF4"/>
<dbReference type="Proteomes" id="UP000654075">
    <property type="component" value="Unassembled WGS sequence"/>
</dbReference>
<evidence type="ECO:0000256" key="3">
    <source>
        <dbReference type="ARBA" id="ARBA00022801"/>
    </source>
</evidence>
<name>A0A813FHF4_POLGL</name>
<proteinExistence type="inferred from homology"/>
<dbReference type="OMA" id="NTECFAQ"/>
<dbReference type="OrthoDB" id="412286at2759"/>
<dbReference type="InterPro" id="IPR042266">
    <property type="entry name" value="PPPDE_sf"/>
</dbReference>
<dbReference type="PROSITE" id="PS51858">
    <property type="entry name" value="PPPDE"/>
    <property type="match status" value="1"/>
</dbReference>
<evidence type="ECO:0000256" key="1">
    <source>
        <dbReference type="ARBA" id="ARBA00008140"/>
    </source>
</evidence>
<evidence type="ECO:0000259" key="4">
    <source>
        <dbReference type="PROSITE" id="PS51858"/>
    </source>
</evidence>
<dbReference type="SMART" id="SM01179">
    <property type="entry name" value="DUF862"/>
    <property type="match status" value="1"/>
</dbReference>
<dbReference type="Pfam" id="PF05903">
    <property type="entry name" value="Peptidase_C97"/>
    <property type="match status" value="1"/>
</dbReference>
<evidence type="ECO:0000256" key="2">
    <source>
        <dbReference type="ARBA" id="ARBA00022670"/>
    </source>
</evidence>
<sequence length="190" mass="20900">MGAALGGGEMEETDRRPAAFQTLYTAGHRVELAATKLGPGLPGFQAYHTSVVVDDIEFAFSGDGICYGPGLMSHRMLPDEVKVTYMGLTSITGDSMRSTLKQFFDRGTYDLLRKNCNSFSDCSLYFLLDCRLDPGYRGLEQLGHMADKRGGIVQAITGGDYRPNVKANEFSVERCIRHVNKIKSGPLFVK</sequence>
<dbReference type="GO" id="GO:0006508">
    <property type="term" value="P:proteolysis"/>
    <property type="evidence" value="ECO:0007669"/>
    <property type="project" value="UniProtKB-KW"/>
</dbReference>